<accession>A0A7W9TPZ5</accession>
<gene>
    <name evidence="1" type="ORF">HNR28_001470</name>
</gene>
<organism evidence="1 2">
    <name type="scientific">Castellaniella defragrans</name>
    <name type="common">Alcaligenes defragrans</name>
    <dbReference type="NCBI Taxonomy" id="75697"/>
    <lineage>
        <taxon>Bacteria</taxon>
        <taxon>Pseudomonadati</taxon>
        <taxon>Pseudomonadota</taxon>
        <taxon>Betaproteobacteria</taxon>
        <taxon>Burkholderiales</taxon>
        <taxon>Alcaligenaceae</taxon>
        <taxon>Castellaniella</taxon>
    </lineage>
</organism>
<sequence length="52" mass="5714">MLVPFSNYPVNETFERMLAQELAARAGRPRKSLIARVLDILSGARRPAATSA</sequence>
<dbReference type="EMBL" id="JACHIB010000007">
    <property type="protein sequence ID" value="MBB6083432.1"/>
    <property type="molecule type" value="Genomic_DNA"/>
</dbReference>
<evidence type="ECO:0000313" key="1">
    <source>
        <dbReference type="EMBL" id="MBB6083432.1"/>
    </source>
</evidence>
<dbReference type="RefSeq" id="WP_158386227.1">
    <property type="nucleotide sequence ID" value="NZ_JACHIB010000007.1"/>
</dbReference>
<dbReference type="AlphaFoldDB" id="A0A7W9TPZ5"/>
<evidence type="ECO:0000313" key="2">
    <source>
        <dbReference type="Proteomes" id="UP000541136"/>
    </source>
</evidence>
<reference evidence="1 2" key="1">
    <citation type="submission" date="2020-08" db="EMBL/GenBank/DDBJ databases">
        <title>Genomic Encyclopedia of Type Strains, Phase IV (KMG-IV): sequencing the most valuable type-strain genomes for metagenomic binning, comparative biology and taxonomic classification.</title>
        <authorList>
            <person name="Goeker M."/>
        </authorList>
    </citation>
    <scope>NUCLEOTIDE SEQUENCE [LARGE SCALE GENOMIC DNA]</scope>
    <source>
        <strain evidence="1 2">DSM 12141</strain>
    </source>
</reference>
<protein>
    <submittedName>
        <fullName evidence="1">Uncharacterized protein</fullName>
    </submittedName>
</protein>
<proteinExistence type="predicted"/>
<comment type="caution">
    <text evidence="1">The sequence shown here is derived from an EMBL/GenBank/DDBJ whole genome shotgun (WGS) entry which is preliminary data.</text>
</comment>
<dbReference type="Proteomes" id="UP000541136">
    <property type="component" value="Unassembled WGS sequence"/>
</dbReference>
<name>A0A7W9TPZ5_CASDE</name>